<evidence type="ECO:0000256" key="1">
    <source>
        <dbReference type="SAM" id="SignalP"/>
    </source>
</evidence>
<proteinExistence type="predicted"/>
<reference evidence="3 4" key="2">
    <citation type="journal article" date="2016" name="Microb. Ecol.">
        <title>Genome Characteristics of a Novel Type I Methanotroph (Sn10-6) Isolated from a Flooded Indian Rice Field.</title>
        <authorList>
            <person name="Rahalkar M.C."/>
            <person name="Pandit P.S."/>
            <person name="Dhakephalkar P.K."/>
            <person name="Pore S."/>
            <person name="Arora P."/>
            <person name="Kapse N."/>
        </authorList>
    </citation>
    <scope>NUCLEOTIDE SEQUENCE [LARGE SCALE GENOMIC DNA]</scope>
    <source>
        <strain evidence="3 4">Sn10-6</strain>
    </source>
</reference>
<keyword evidence="1" id="KW-0732">Signal</keyword>
<dbReference type="PATRIC" id="fig|1632867.3.peg.4057"/>
<dbReference type="Gene3D" id="3.10.450.50">
    <property type="match status" value="1"/>
</dbReference>
<dbReference type="SUPFAM" id="SSF54427">
    <property type="entry name" value="NTF2-like"/>
    <property type="match status" value="1"/>
</dbReference>
<dbReference type="Pfam" id="PF14534">
    <property type="entry name" value="DUF4440"/>
    <property type="match status" value="1"/>
</dbReference>
<dbReference type="InterPro" id="IPR032710">
    <property type="entry name" value="NTF2-like_dom_sf"/>
</dbReference>
<sequence length="175" mass="18932">MKLKAQTPKILQLAALATALLTLTAFHPGAHDTERSASTNPITDRPPATTAVGTVEAFHSALVRGDTQAALALLADDVLIFESGGVERSKAEYASHHLHADAEFSMAVKRTLESRSTVGSEMFAWVTSVEKVTGTFRNSTINSRSIETMLLTKSAAGWQISHIHWSSAKTLKKFR</sequence>
<feature type="signal peptide" evidence="1">
    <location>
        <begin position="1"/>
        <end position="30"/>
    </location>
</feature>
<feature type="chain" id="PRO_5002462250" description="DUF4440 domain-containing protein" evidence="1">
    <location>
        <begin position="31"/>
        <end position="175"/>
    </location>
</feature>
<accession>A0A0F3IEK0</accession>
<evidence type="ECO:0000313" key="3">
    <source>
        <dbReference type="EMBL" id="KJV04973.1"/>
    </source>
</evidence>
<reference evidence="4" key="1">
    <citation type="submission" date="2015-03" db="EMBL/GenBank/DDBJ databases">
        <title>Draft genome sequence of a novel methanotroph (Sn10-6) isolated from flooded ricefield rhizosphere in India.</title>
        <authorList>
            <person name="Pandit P.S."/>
            <person name="Pore S.D."/>
            <person name="Arora P."/>
            <person name="Kapse N.G."/>
            <person name="Dhakephalkar P.K."/>
            <person name="Rahalkar M.C."/>
        </authorList>
    </citation>
    <scope>NUCLEOTIDE SEQUENCE [LARGE SCALE GENOMIC DNA]</scope>
    <source>
        <strain evidence="4">Sn10-6</strain>
    </source>
</reference>
<evidence type="ECO:0000259" key="2">
    <source>
        <dbReference type="Pfam" id="PF14534"/>
    </source>
</evidence>
<feature type="domain" description="DUF4440" evidence="2">
    <location>
        <begin position="55"/>
        <end position="160"/>
    </location>
</feature>
<name>A0A0F3IEK0_9GAMM</name>
<evidence type="ECO:0000313" key="4">
    <source>
        <dbReference type="Proteomes" id="UP000033684"/>
    </source>
</evidence>
<dbReference type="EMBL" id="LAJX01000358">
    <property type="protein sequence ID" value="KJV04973.1"/>
    <property type="molecule type" value="Genomic_DNA"/>
</dbReference>
<organism evidence="3 4">
    <name type="scientific">Methylocucumis oryzae</name>
    <dbReference type="NCBI Taxonomy" id="1632867"/>
    <lineage>
        <taxon>Bacteria</taxon>
        <taxon>Pseudomonadati</taxon>
        <taxon>Pseudomonadota</taxon>
        <taxon>Gammaproteobacteria</taxon>
        <taxon>Methylococcales</taxon>
        <taxon>Methylococcaceae</taxon>
        <taxon>Methylocucumis</taxon>
    </lineage>
</organism>
<gene>
    <name evidence="3" type="ORF">VZ94_21555</name>
</gene>
<protein>
    <recommendedName>
        <fullName evidence="2">DUF4440 domain-containing protein</fullName>
    </recommendedName>
</protein>
<dbReference type="Proteomes" id="UP000033684">
    <property type="component" value="Unassembled WGS sequence"/>
</dbReference>
<comment type="caution">
    <text evidence="3">The sequence shown here is derived from an EMBL/GenBank/DDBJ whole genome shotgun (WGS) entry which is preliminary data.</text>
</comment>
<dbReference type="AlphaFoldDB" id="A0A0F3IEK0"/>
<dbReference type="OrthoDB" id="6196903at2"/>
<dbReference type="RefSeq" id="WP_045780819.1">
    <property type="nucleotide sequence ID" value="NZ_LAJX01000358.1"/>
</dbReference>
<keyword evidence="4" id="KW-1185">Reference proteome</keyword>
<dbReference type="InterPro" id="IPR027843">
    <property type="entry name" value="DUF4440"/>
</dbReference>